<name>A0A143YQP0_9LACT</name>
<keyword evidence="3" id="KW-1185">Reference proteome</keyword>
<dbReference type="EMBL" id="FJNE01000006">
    <property type="protein sequence ID" value="CZQ96689.1"/>
    <property type="molecule type" value="Genomic_DNA"/>
</dbReference>
<feature type="transmembrane region" description="Helical" evidence="1">
    <location>
        <begin position="79"/>
        <end position="96"/>
    </location>
</feature>
<dbReference type="InterPro" id="IPR009241">
    <property type="entry name" value="HigB-like"/>
</dbReference>
<accession>A0A143YQP0</accession>
<sequence length="124" mass="14795">MNRLAYDVEFYQKENGEVPVRDFLESLPPKLRAKTFREIELLKDHGPDLREPHTKSIKGKENKGIYELRVKFSTDISRVFYFAYTGSTFVLLHGFVKKTNKTPSREIERARKYKEDYERRCNDE</sequence>
<gene>
    <name evidence="2" type="ORF">Tpal_2040</name>
</gene>
<dbReference type="Proteomes" id="UP000242754">
    <property type="component" value="Unassembled WGS sequence"/>
</dbReference>
<keyword evidence="1" id="KW-0472">Membrane</keyword>
<proteinExistence type="predicted"/>
<evidence type="ECO:0000313" key="3">
    <source>
        <dbReference type="Proteomes" id="UP000242754"/>
    </source>
</evidence>
<dbReference type="AlphaFoldDB" id="A0A143YQP0"/>
<dbReference type="STRING" id="140314.SAMN04488076_10477"/>
<keyword evidence="1" id="KW-0812">Transmembrane</keyword>
<keyword evidence="1" id="KW-1133">Transmembrane helix</keyword>
<evidence type="ECO:0000313" key="2">
    <source>
        <dbReference type="EMBL" id="CZQ96689.1"/>
    </source>
</evidence>
<protein>
    <submittedName>
        <fullName evidence="2">Addiction module killer protein</fullName>
    </submittedName>
</protein>
<organism evidence="2 3">
    <name type="scientific">Trichococcus palustris</name>
    <dbReference type="NCBI Taxonomy" id="140314"/>
    <lineage>
        <taxon>Bacteria</taxon>
        <taxon>Bacillati</taxon>
        <taxon>Bacillota</taxon>
        <taxon>Bacilli</taxon>
        <taxon>Lactobacillales</taxon>
        <taxon>Carnobacteriaceae</taxon>
        <taxon>Trichococcus</taxon>
    </lineage>
</organism>
<evidence type="ECO:0000256" key="1">
    <source>
        <dbReference type="SAM" id="Phobius"/>
    </source>
</evidence>
<reference evidence="2 3" key="1">
    <citation type="submission" date="2016-02" db="EMBL/GenBank/DDBJ databases">
        <authorList>
            <person name="Wen L."/>
            <person name="He K."/>
            <person name="Yang H."/>
        </authorList>
    </citation>
    <scope>NUCLEOTIDE SEQUENCE [LARGE SCALE GENOMIC DNA]</scope>
    <source>
        <strain evidence="2">Trichococcus palustris</strain>
    </source>
</reference>
<dbReference type="Pfam" id="PF05973">
    <property type="entry name" value="Gp49"/>
    <property type="match status" value="1"/>
</dbReference>